<protein>
    <submittedName>
        <fullName evidence="1">Uncharacterized protein</fullName>
    </submittedName>
</protein>
<gene>
    <name evidence="1" type="ORF">SVIM_LOCUS483447</name>
</gene>
<dbReference type="EMBL" id="CAADRP010002207">
    <property type="protein sequence ID" value="VFU63473.1"/>
    <property type="molecule type" value="Genomic_DNA"/>
</dbReference>
<dbReference type="AlphaFoldDB" id="A0A6N2N8X0"/>
<name>A0A6N2N8X0_SALVM</name>
<sequence length="99" mass="10964">MPVISGQPWKPESKQERLISMIGPPQFLNISAIPAIYEVFHAISTVLLYKSKLNATKSVGGVLAMQLFRTSDWTSVIIAVEMEKDSCVDSKRSPCLLIL</sequence>
<proteinExistence type="predicted"/>
<evidence type="ECO:0000313" key="1">
    <source>
        <dbReference type="EMBL" id="VFU63473.1"/>
    </source>
</evidence>
<organism evidence="1">
    <name type="scientific">Salix viminalis</name>
    <name type="common">Common osier</name>
    <name type="synonym">Basket willow</name>
    <dbReference type="NCBI Taxonomy" id="40686"/>
    <lineage>
        <taxon>Eukaryota</taxon>
        <taxon>Viridiplantae</taxon>
        <taxon>Streptophyta</taxon>
        <taxon>Embryophyta</taxon>
        <taxon>Tracheophyta</taxon>
        <taxon>Spermatophyta</taxon>
        <taxon>Magnoliopsida</taxon>
        <taxon>eudicotyledons</taxon>
        <taxon>Gunneridae</taxon>
        <taxon>Pentapetalae</taxon>
        <taxon>rosids</taxon>
        <taxon>fabids</taxon>
        <taxon>Malpighiales</taxon>
        <taxon>Salicaceae</taxon>
        <taxon>Saliceae</taxon>
        <taxon>Salix</taxon>
    </lineage>
</organism>
<reference evidence="1" key="1">
    <citation type="submission" date="2019-03" db="EMBL/GenBank/DDBJ databases">
        <authorList>
            <person name="Mank J."/>
            <person name="Almeida P."/>
        </authorList>
    </citation>
    <scope>NUCLEOTIDE SEQUENCE</scope>
    <source>
        <strain evidence="1">78183</strain>
    </source>
</reference>
<accession>A0A6N2N8X0</accession>